<dbReference type="GO" id="GO:0031071">
    <property type="term" value="F:cysteine desulfurase activity"/>
    <property type="evidence" value="ECO:0007669"/>
    <property type="project" value="UniProtKB-EC"/>
</dbReference>
<name>A0A3B1CSM3_9ZZZZ</name>
<feature type="non-terminal residue" evidence="3">
    <location>
        <position position="232"/>
    </location>
</feature>
<dbReference type="InterPro" id="IPR015424">
    <property type="entry name" value="PyrdxlP-dep_Trfase"/>
</dbReference>
<dbReference type="EC" id="2.8.1.7" evidence="3"/>
<reference evidence="3" key="1">
    <citation type="submission" date="2018-06" db="EMBL/GenBank/DDBJ databases">
        <authorList>
            <person name="Zhirakovskaya E."/>
        </authorList>
    </citation>
    <scope>NUCLEOTIDE SEQUENCE</scope>
</reference>
<dbReference type="InterPro" id="IPR015421">
    <property type="entry name" value="PyrdxlP-dep_Trfase_major"/>
</dbReference>
<dbReference type="Pfam" id="PF00266">
    <property type="entry name" value="Aminotran_5"/>
    <property type="match status" value="1"/>
</dbReference>
<sequence>MTELESYFGKFRKNIVGIDQTFTTPYGEKRIIYADWIASGRLYGPIEDKIKNVFGPFIGNTHTETSVTGTTMTKAYHLAHNIIKEHVNANKDDVIITAGSGMTTVVNKLQRILGFKLPEQLQKYTNIPDEARPVVFVTHMEHHSNQTSWFETIADIVVLEPNEDGLVEPKRLEEALEKYKDRKIKIGSFTACSNVTGIEPPFYQLSKIMHQHNGYCFIDFAASAPYKDINMH</sequence>
<accession>A0A3B1CSM3</accession>
<dbReference type="AlphaFoldDB" id="A0A3B1CSM3"/>
<evidence type="ECO:0000259" key="2">
    <source>
        <dbReference type="Pfam" id="PF00266"/>
    </source>
</evidence>
<dbReference type="SUPFAM" id="SSF53383">
    <property type="entry name" value="PLP-dependent transferases"/>
    <property type="match status" value="1"/>
</dbReference>
<evidence type="ECO:0000256" key="1">
    <source>
        <dbReference type="ARBA" id="ARBA00022898"/>
    </source>
</evidence>
<dbReference type="PANTHER" id="PTHR43586:SF8">
    <property type="entry name" value="CYSTEINE DESULFURASE 1, CHLOROPLASTIC"/>
    <property type="match status" value="1"/>
</dbReference>
<organism evidence="3">
    <name type="scientific">hydrothermal vent metagenome</name>
    <dbReference type="NCBI Taxonomy" id="652676"/>
    <lineage>
        <taxon>unclassified sequences</taxon>
        <taxon>metagenomes</taxon>
        <taxon>ecological metagenomes</taxon>
    </lineage>
</organism>
<protein>
    <submittedName>
        <fullName evidence="3">Cysteine desulfurase</fullName>
        <ecNumber evidence="3">2.8.1.7</ecNumber>
    </submittedName>
</protein>
<keyword evidence="1" id="KW-0663">Pyridoxal phosphate</keyword>
<gene>
    <name evidence="3" type="ORF">MNBD_IGNAVI01-2803</name>
</gene>
<dbReference type="EMBL" id="UOGD01000359">
    <property type="protein sequence ID" value="VAX26914.1"/>
    <property type="molecule type" value="Genomic_DNA"/>
</dbReference>
<dbReference type="InterPro" id="IPR000192">
    <property type="entry name" value="Aminotrans_V_dom"/>
</dbReference>
<keyword evidence="3" id="KW-0808">Transferase</keyword>
<feature type="domain" description="Aminotransferase class V" evidence="2">
    <location>
        <begin position="32"/>
        <end position="231"/>
    </location>
</feature>
<dbReference type="Gene3D" id="3.40.640.10">
    <property type="entry name" value="Type I PLP-dependent aspartate aminotransferase-like (Major domain)"/>
    <property type="match status" value="1"/>
</dbReference>
<evidence type="ECO:0000313" key="3">
    <source>
        <dbReference type="EMBL" id="VAX26914.1"/>
    </source>
</evidence>
<proteinExistence type="predicted"/>
<dbReference type="PANTHER" id="PTHR43586">
    <property type="entry name" value="CYSTEINE DESULFURASE"/>
    <property type="match status" value="1"/>
</dbReference>